<gene>
    <name evidence="3" type="ORF">ACFPM8_20135</name>
</gene>
<proteinExistence type="predicted"/>
<dbReference type="Proteomes" id="UP001596045">
    <property type="component" value="Unassembled WGS sequence"/>
</dbReference>
<dbReference type="GO" id="GO:0016787">
    <property type="term" value="F:hydrolase activity"/>
    <property type="evidence" value="ECO:0007669"/>
    <property type="project" value="UniProtKB-KW"/>
</dbReference>
<comment type="caution">
    <text evidence="3">The sequence shown here is derived from an EMBL/GenBank/DDBJ whole genome shotgun (WGS) entry which is preliminary data.</text>
</comment>
<keyword evidence="4" id="KW-1185">Reference proteome</keyword>
<organism evidence="3 4">
    <name type="scientific">Paraherbaspirillum soli</name>
    <dbReference type="NCBI Taxonomy" id="631222"/>
    <lineage>
        <taxon>Bacteria</taxon>
        <taxon>Pseudomonadati</taxon>
        <taxon>Pseudomonadota</taxon>
        <taxon>Betaproteobacteria</taxon>
        <taxon>Burkholderiales</taxon>
        <taxon>Oxalobacteraceae</taxon>
        <taxon>Paraherbaspirillum</taxon>
    </lineage>
</organism>
<evidence type="ECO:0000313" key="4">
    <source>
        <dbReference type="Proteomes" id="UP001596045"/>
    </source>
</evidence>
<dbReference type="PROSITE" id="PS51257">
    <property type="entry name" value="PROKAR_LIPOPROTEIN"/>
    <property type="match status" value="1"/>
</dbReference>
<protein>
    <submittedName>
        <fullName evidence="3">Alpha/beta hydrolase domain-containing protein</fullName>
    </submittedName>
</protein>
<dbReference type="EMBL" id="JBHSMT010000030">
    <property type="protein sequence ID" value="MFC5476279.1"/>
    <property type="molecule type" value="Genomic_DNA"/>
</dbReference>
<accession>A0ABW0MDH7</accession>
<reference evidence="4" key="1">
    <citation type="journal article" date="2019" name="Int. J. Syst. Evol. Microbiol.">
        <title>The Global Catalogue of Microorganisms (GCM) 10K type strain sequencing project: providing services to taxonomists for standard genome sequencing and annotation.</title>
        <authorList>
            <consortium name="The Broad Institute Genomics Platform"/>
            <consortium name="The Broad Institute Genome Sequencing Center for Infectious Disease"/>
            <person name="Wu L."/>
            <person name="Ma J."/>
        </authorList>
    </citation>
    <scope>NUCLEOTIDE SEQUENCE [LARGE SCALE GENOMIC DNA]</scope>
    <source>
        <strain evidence="4">JCM 17066</strain>
    </source>
</reference>
<feature type="domain" description="Alpha/beta hydrolase" evidence="2">
    <location>
        <begin position="354"/>
        <end position="731"/>
    </location>
</feature>
<evidence type="ECO:0000259" key="2">
    <source>
        <dbReference type="Pfam" id="PF20091"/>
    </source>
</evidence>
<keyword evidence="1" id="KW-0732">Signal</keyword>
<evidence type="ECO:0000313" key="3">
    <source>
        <dbReference type="EMBL" id="MFC5476279.1"/>
    </source>
</evidence>
<name>A0ABW0MDH7_9BURK</name>
<feature type="chain" id="PRO_5045456941" evidence="1">
    <location>
        <begin position="20"/>
        <end position="747"/>
    </location>
</feature>
<feature type="signal peptide" evidence="1">
    <location>
        <begin position="1"/>
        <end position="19"/>
    </location>
</feature>
<dbReference type="RefSeq" id="WP_379000328.1">
    <property type="nucleotide sequence ID" value="NZ_JBHSMT010000030.1"/>
</dbReference>
<sequence length="747" mass="78200">MLTTTKLLLNAVCICALLAACNDSRHNRPVTSPAQAAGIIDQFEVVSSVPAFNGVTPPGASGPYQVITGIVHGKLNPSAPDNAGIVDLQHAPLDADGYVAYTTDVVILRPQNAHNARRVLFYDVVNRGNKLGQTVFIGGGPLVSGTTPAASMPSLLQYGYTIVWSGWQGDIAQTGNGASAAVGTRFPSVTQPDGSAITSLSREEFIPDTTAGPPNTIPLSYAPASSADRSEVIFTARQSWRNGAGRQDYAAPSAPVDTWSYVQTANGATAVSFTPPATVPGPGAIPVAPDAGTIYSFVYRAKDPKVNGIGLAAVRDLISFLRYNAHDAQGNPNPLNDLKTAACAAGANCADQPTTNVDIAIGEGISQSGRFLRDFLYLGFNRDAHGNKVFDGLIPVIPGARKTWLNTRFSQIGRWSKQHEDHWMPGDQFPFAYNVITDPLSGMTDGLLRKCTTSDTCPKVMQLDGSFEWWGGRASLVLTDGAGRDVSLPDNVRYYLVASTQHGGGAGVASGVLTLPPAGSLCQFPNNPASLNPVARALIPALERWLTHGTPPPPSRYPTVAAGELVATSQTALGFPDLSNIVVPNGVNATPTAISLAYDGNAIVNQLFVTDYSNAVPLADLSRQYTILVPKVDRNGNETAGILVPDLAVPLATYTGWNLRTNGHAVGEACSAAGAAIPFAINQAAKTGGADSRAALADLYSGRADYRSKVSAAANALVSQGYLLQLDADNVFSANADRISAALIPLP</sequence>
<dbReference type="InterPro" id="IPR045394">
    <property type="entry name" value="Abhydrolase_dom"/>
</dbReference>
<evidence type="ECO:0000256" key="1">
    <source>
        <dbReference type="SAM" id="SignalP"/>
    </source>
</evidence>
<dbReference type="Pfam" id="PF20091">
    <property type="entry name" value="Abhydrolase_10"/>
    <property type="match status" value="1"/>
</dbReference>
<keyword evidence="3" id="KW-0378">Hydrolase</keyword>